<evidence type="ECO:0000313" key="3">
    <source>
        <dbReference type="Proteomes" id="UP000242381"/>
    </source>
</evidence>
<feature type="compositionally biased region" description="Polar residues" evidence="1">
    <location>
        <begin position="110"/>
        <end position="129"/>
    </location>
</feature>
<feature type="region of interest" description="Disordered" evidence="1">
    <location>
        <begin position="316"/>
        <end position="336"/>
    </location>
</feature>
<sequence>MNNSAEEFPSLSDSVNNNVERSTLGASWAEVAQLNTTEAVHNTSESKEQSYADIASKHQELSKQEFPTLQDSVPDSNPTSSGVADLLNKETDHPKTDTTQPPNPDRSFAAVTSNEGYPSPQPDTSTSSELPPLSDLPDVKDMLEQPSGKKILMVYLVHVPPPPVSFAKIAAKEIPPEKKPLSERAQTIIKEQENQPKEEPLSVNDENFPTLGQSRLMVEQNAKDEEKEVYTEISKLNQAGDIVEEEEEEEDIVVVDNKDTKKSFADIAGSNLDNAPPSAKSHVDLAPVYDESTILLEEKRREERKENTVEYGNNNELIEQEQAQETQKDSELTKQDIKEEKREIKNRSIQNKQQENQEDALVVRLQTFDRRGSGRITIFDTVFALYRLGYPILTILPAAFLMHLRLSPLTSPHGFPFIYRSLFDLISLPIYTKNLGYALTYKTPMLRQPKDKMVQAVREYGSEKGLGYWDGIRVIRRTENLRWWQLGLWAVHRIQWTLAYTMLHDPSNHVVTTNTLIALNEAAHH</sequence>
<feature type="compositionally biased region" description="Basic and acidic residues" evidence="1">
    <location>
        <begin position="87"/>
        <end position="96"/>
    </location>
</feature>
<dbReference type="OMA" id="LWAVHRI"/>
<evidence type="ECO:0000313" key="2">
    <source>
        <dbReference type="EMBL" id="ORE15283.1"/>
    </source>
</evidence>
<feature type="compositionally biased region" description="Basic and acidic residues" evidence="1">
    <location>
        <begin position="326"/>
        <end position="336"/>
    </location>
</feature>
<evidence type="ECO:0000256" key="1">
    <source>
        <dbReference type="SAM" id="MobiDB-lite"/>
    </source>
</evidence>
<feature type="region of interest" description="Disordered" evidence="1">
    <location>
        <begin position="39"/>
        <end position="141"/>
    </location>
</feature>
<dbReference type="EMBL" id="KV921431">
    <property type="protein sequence ID" value="ORE15283.1"/>
    <property type="molecule type" value="Genomic_DNA"/>
</dbReference>
<dbReference type="VEuPathDB" id="FungiDB:BCV72DRAFT_63484"/>
<reference evidence="2 3" key="1">
    <citation type="journal article" date="2016" name="Proc. Natl. Acad. Sci. U.S.A.">
        <title>Lipid metabolic changes in an early divergent fungus govern the establishment of a mutualistic symbiosis with endobacteria.</title>
        <authorList>
            <person name="Lastovetsky O.A."/>
            <person name="Gaspar M.L."/>
            <person name="Mondo S.J."/>
            <person name="LaButti K.M."/>
            <person name="Sandor L."/>
            <person name="Grigoriev I.V."/>
            <person name="Henry S.A."/>
            <person name="Pawlowska T.E."/>
        </authorList>
    </citation>
    <scope>NUCLEOTIDE SEQUENCE [LARGE SCALE GENOMIC DNA]</scope>
    <source>
        <strain evidence="2 3">ATCC 11559</strain>
    </source>
</reference>
<feature type="compositionally biased region" description="Polar residues" evidence="1">
    <location>
        <begin position="316"/>
        <end position="325"/>
    </location>
</feature>
<protein>
    <submittedName>
        <fullName evidence="2">Uncharacterized protein</fullName>
    </submittedName>
</protein>
<name>A0A1X0RT88_RHIZD</name>
<accession>A0A1X0RT88</accession>
<proteinExistence type="predicted"/>
<dbReference type="Proteomes" id="UP000242381">
    <property type="component" value="Unassembled WGS sequence"/>
</dbReference>
<feature type="compositionally biased region" description="Basic and acidic residues" evidence="1">
    <location>
        <begin position="190"/>
        <end position="200"/>
    </location>
</feature>
<organism evidence="2 3">
    <name type="scientific">Rhizopus microsporus</name>
    <dbReference type="NCBI Taxonomy" id="58291"/>
    <lineage>
        <taxon>Eukaryota</taxon>
        <taxon>Fungi</taxon>
        <taxon>Fungi incertae sedis</taxon>
        <taxon>Mucoromycota</taxon>
        <taxon>Mucoromycotina</taxon>
        <taxon>Mucoromycetes</taxon>
        <taxon>Mucorales</taxon>
        <taxon>Mucorineae</taxon>
        <taxon>Rhizopodaceae</taxon>
        <taxon>Rhizopus</taxon>
    </lineage>
</organism>
<gene>
    <name evidence="2" type="ORF">BCV71DRAFT_237699</name>
</gene>
<feature type="compositionally biased region" description="Basic and acidic residues" evidence="1">
    <location>
        <begin position="44"/>
        <end position="63"/>
    </location>
</feature>
<feature type="compositionally biased region" description="Polar residues" evidence="1">
    <location>
        <begin position="65"/>
        <end position="82"/>
    </location>
</feature>
<feature type="region of interest" description="Disordered" evidence="1">
    <location>
        <begin position="187"/>
        <end position="211"/>
    </location>
</feature>
<dbReference type="AlphaFoldDB" id="A0A1X0RT88"/>